<evidence type="ECO:0008006" key="5">
    <source>
        <dbReference type="Google" id="ProtNLM"/>
    </source>
</evidence>
<evidence type="ECO:0000256" key="1">
    <source>
        <dbReference type="SAM" id="MobiDB-lite"/>
    </source>
</evidence>
<protein>
    <recommendedName>
        <fullName evidence="5">Essential for reactive oxygen species protein</fullName>
    </recommendedName>
</protein>
<dbReference type="AlphaFoldDB" id="A0AAD5UK92"/>
<keyword evidence="2" id="KW-0472">Membrane</keyword>
<feature type="compositionally biased region" description="Basic and acidic residues" evidence="1">
    <location>
        <begin position="193"/>
        <end position="203"/>
    </location>
</feature>
<feature type="region of interest" description="Disordered" evidence="1">
    <location>
        <begin position="180"/>
        <end position="203"/>
    </location>
</feature>
<keyword evidence="4" id="KW-1185">Reference proteome</keyword>
<dbReference type="EMBL" id="JADGKB010000037">
    <property type="protein sequence ID" value="KAJ3257584.1"/>
    <property type="molecule type" value="Genomic_DNA"/>
</dbReference>
<sequence length="203" mass="23924">MNFLADLKKINPKLKKTDNTLQFVTIEPTTGDWIMVTFIILAGIPLSWYTTYSMHYYYVVLSVYFLLAYSLVDDKFETIIDKEKNSIVVTKTKLGRKKWERASVADELIQAEVVHLKQKGIDTYILELEFMSEFGYYRLQTSETAVVGEYNKNQLEMLAKEIRDFMGLKPMPDWMKEENLKKTFPNTHPANLTKRERDQLRRK</sequence>
<feature type="transmembrane region" description="Helical" evidence="2">
    <location>
        <begin position="55"/>
        <end position="72"/>
    </location>
</feature>
<gene>
    <name evidence="3" type="ORF">HK103_004493</name>
</gene>
<evidence type="ECO:0000313" key="3">
    <source>
        <dbReference type="EMBL" id="KAJ3257584.1"/>
    </source>
</evidence>
<evidence type="ECO:0000313" key="4">
    <source>
        <dbReference type="Proteomes" id="UP001210925"/>
    </source>
</evidence>
<organism evidence="3 4">
    <name type="scientific">Boothiomyces macroporosus</name>
    <dbReference type="NCBI Taxonomy" id="261099"/>
    <lineage>
        <taxon>Eukaryota</taxon>
        <taxon>Fungi</taxon>
        <taxon>Fungi incertae sedis</taxon>
        <taxon>Chytridiomycota</taxon>
        <taxon>Chytridiomycota incertae sedis</taxon>
        <taxon>Chytridiomycetes</taxon>
        <taxon>Rhizophydiales</taxon>
        <taxon>Terramycetaceae</taxon>
        <taxon>Boothiomyces</taxon>
    </lineage>
</organism>
<proteinExistence type="predicted"/>
<accession>A0AAD5UK92</accession>
<keyword evidence="2" id="KW-1133">Transmembrane helix</keyword>
<keyword evidence="2" id="KW-0812">Transmembrane</keyword>
<dbReference type="Proteomes" id="UP001210925">
    <property type="component" value="Unassembled WGS sequence"/>
</dbReference>
<comment type="caution">
    <text evidence="3">The sequence shown here is derived from an EMBL/GenBank/DDBJ whole genome shotgun (WGS) entry which is preliminary data.</text>
</comment>
<name>A0AAD5UK92_9FUNG</name>
<reference evidence="3" key="1">
    <citation type="submission" date="2020-05" db="EMBL/GenBank/DDBJ databases">
        <title>Phylogenomic resolution of chytrid fungi.</title>
        <authorList>
            <person name="Stajich J.E."/>
            <person name="Amses K."/>
            <person name="Simmons R."/>
            <person name="Seto K."/>
            <person name="Myers J."/>
            <person name="Bonds A."/>
            <person name="Quandt C.A."/>
            <person name="Barry K."/>
            <person name="Liu P."/>
            <person name="Grigoriev I."/>
            <person name="Longcore J.E."/>
            <person name="James T.Y."/>
        </authorList>
    </citation>
    <scope>NUCLEOTIDE SEQUENCE</scope>
    <source>
        <strain evidence="3">PLAUS21</strain>
    </source>
</reference>
<evidence type="ECO:0000256" key="2">
    <source>
        <dbReference type="SAM" id="Phobius"/>
    </source>
</evidence>